<dbReference type="AlphaFoldDB" id="A0A1H8AEP1"/>
<keyword evidence="2" id="KW-1185">Reference proteome</keyword>
<dbReference type="Pfam" id="PF19692">
    <property type="entry name" value="DUF6193"/>
    <property type="match status" value="1"/>
</dbReference>
<dbReference type="EMBL" id="FOAZ01000044">
    <property type="protein sequence ID" value="SEM69013.1"/>
    <property type="molecule type" value="Genomic_DNA"/>
</dbReference>
<name>A0A1H8AEP1_STRJI</name>
<organism evidence="1 2">
    <name type="scientific">Streptacidiphilus jiangxiensis</name>
    <dbReference type="NCBI Taxonomy" id="235985"/>
    <lineage>
        <taxon>Bacteria</taxon>
        <taxon>Bacillati</taxon>
        <taxon>Actinomycetota</taxon>
        <taxon>Actinomycetes</taxon>
        <taxon>Kitasatosporales</taxon>
        <taxon>Streptomycetaceae</taxon>
        <taxon>Streptacidiphilus</taxon>
    </lineage>
</organism>
<reference evidence="2" key="1">
    <citation type="submission" date="2016-10" db="EMBL/GenBank/DDBJ databases">
        <authorList>
            <person name="Varghese N."/>
        </authorList>
    </citation>
    <scope>NUCLEOTIDE SEQUENCE [LARGE SCALE GENOMIC DNA]</scope>
    <source>
        <strain evidence="2">DSM 45096 / BCRC 16803 / CGMCC 4.1857 / CIP 109030 / JCM 12277 / KCTC 19219 / NBRC 100920 / 33214</strain>
    </source>
</reference>
<evidence type="ECO:0000313" key="1">
    <source>
        <dbReference type="EMBL" id="SEM69013.1"/>
    </source>
</evidence>
<evidence type="ECO:0000313" key="2">
    <source>
        <dbReference type="Proteomes" id="UP000183015"/>
    </source>
</evidence>
<dbReference type="eggNOG" id="ENOG502ZPIJ">
    <property type="taxonomic scope" value="Bacteria"/>
</dbReference>
<sequence length="274" mass="28920">MLPSPRALSTHRHVVAIQDAVCFPGRGRQTVEVDSDLYPDIAAAGSLSALLEQTAAEFDVSLVVAPGEWGSLTSAGIASSVPERRPLSVHIGAESRWFGVSGWSQGVELITGGTSDLAAIVRAGVAWGEGRSLRELREELPFLRTSPRAEAHERGPAEVVELQWLMMREQAAEAPDFHEFAALVEAAHDDPRLRQLYVLSSHWTLGFSSCTGYPFRVEVAIAPSHNGSPYRVQEHLHSSVIGEAATAAEAVALAAAHLPAGLGPAVAGTAAAAG</sequence>
<dbReference type="Proteomes" id="UP000183015">
    <property type="component" value="Unassembled WGS sequence"/>
</dbReference>
<protein>
    <submittedName>
        <fullName evidence="1">Uncharacterized protein</fullName>
    </submittedName>
</protein>
<gene>
    <name evidence="1" type="ORF">SAMN05414137_14413</name>
</gene>
<proteinExistence type="predicted"/>
<accession>A0A1H8AEP1</accession>
<dbReference type="InterPro" id="IPR045682">
    <property type="entry name" value="DUF6193"/>
</dbReference>